<keyword evidence="2" id="KW-1185">Reference proteome</keyword>
<reference evidence="1 2" key="1">
    <citation type="submission" date="2024-05" db="EMBL/GenBank/DDBJ databases">
        <title>Genome sequencing and assembly of Indian major carp, Cirrhinus mrigala (Hamilton, 1822).</title>
        <authorList>
            <person name="Mohindra V."/>
            <person name="Chowdhury L.M."/>
            <person name="Lal K."/>
            <person name="Jena J.K."/>
        </authorList>
    </citation>
    <scope>NUCLEOTIDE SEQUENCE [LARGE SCALE GENOMIC DNA]</scope>
    <source>
        <strain evidence="1">CM1030</strain>
        <tissue evidence="1">Blood</tissue>
    </source>
</reference>
<dbReference type="Gene3D" id="1.10.10.10">
    <property type="entry name" value="Winged helix-like DNA-binding domain superfamily/Winged helix DNA-binding domain"/>
    <property type="match status" value="1"/>
</dbReference>
<feature type="non-terminal residue" evidence="1">
    <location>
        <position position="1"/>
    </location>
</feature>
<evidence type="ECO:0000313" key="2">
    <source>
        <dbReference type="Proteomes" id="UP001529510"/>
    </source>
</evidence>
<dbReference type="InterPro" id="IPR036388">
    <property type="entry name" value="WH-like_DNA-bd_sf"/>
</dbReference>
<protein>
    <submittedName>
        <fullName evidence="1">Uncharacterized protein</fullName>
    </submittedName>
</protein>
<sequence>RLVFEDSNTYYQFSFEECDAQGCEFRNEEEWQNGVRLLLQLVPYVQFRVVSP</sequence>
<dbReference type="Proteomes" id="UP001529510">
    <property type="component" value="Unassembled WGS sequence"/>
</dbReference>
<accession>A0ABD0NZ50</accession>
<dbReference type="EMBL" id="JAMKFB020000019">
    <property type="protein sequence ID" value="KAL0167153.1"/>
    <property type="molecule type" value="Genomic_DNA"/>
</dbReference>
<evidence type="ECO:0000313" key="1">
    <source>
        <dbReference type="EMBL" id="KAL0167153.1"/>
    </source>
</evidence>
<proteinExistence type="predicted"/>
<organism evidence="1 2">
    <name type="scientific">Cirrhinus mrigala</name>
    <name type="common">Mrigala</name>
    <dbReference type="NCBI Taxonomy" id="683832"/>
    <lineage>
        <taxon>Eukaryota</taxon>
        <taxon>Metazoa</taxon>
        <taxon>Chordata</taxon>
        <taxon>Craniata</taxon>
        <taxon>Vertebrata</taxon>
        <taxon>Euteleostomi</taxon>
        <taxon>Actinopterygii</taxon>
        <taxon>Neopterygii</taxon>
        <taxon>Teleostei</taxon>
        <taxon>Ostariophysi</taxon>
        <taxon>Cypriniformes</taxon>
        <taxon>Cyprinidae</taxon>
        <taxon>Labeoninae</taxon>
        <taxon>Labeonini</taxon>
        <taxon>Cirrhinus</taxon>
    </lineage>
</organism>
<dbReference type="SUPFAM" id="SSF46785">
    <property type="entry name" value="Winged helix' DNA-binding domain"/>
    <property type="match status" value="1"/>
</dbReference>
<gene>
    <name evidence="1" type="ORF">M9458_038997</name>
</gene>
<comment type="caution">
    <text evidence="1">The sequence shown here is derived from an EMBL/GenBank/DDBJ whole genome shotgun (WGS) entry which is preliminary data.</text>
</comment>
<dbReference type="AlphaFoldDB" id="A0ABD0NZ50"/>
<name>A0ABD0NZ50_CIRMR</name>
<dbReference type="InterPro" id="IPR036390">
    <property type="entry name" value="WH_DNA-bd_sf"/>
</dbReference>